<dbReference type="OrthoDB" id="2884657at2"/>
<dbReference type="RefSeq" id="WP_119114282.1">
    <property type="nucleotide sequence ID" value="NZ_CBCSEO010000013.1"/>
</dbReference>
<evidence type="ECO:0000313" key="2">
    <source>
        <dbReference type="Proteomes" id="UP000265816"/>
    </source>
</evidence>
<gene>
    <name evidence="1" type="ORF">D1970_18200</name>
</gene>
<keyword evidence="2" id="KW-1185">Reference proteome</keyword>
<dbReference type="AlphaFoldDB" id="A0A398B4H5"/>
<evidence type="ECO:0000313" key="1">
    <source>
        <dbReference type="EMBL" id="RID82666.1"/>
    </source>
</evidence>
<organism evidence="1 2">
    <name type="scientific">Mesobacillus zeae</name>
    <dbReference type="NCBI Taxonomy" id="1917180"/>
    <lineage>
        <taxon>Bacteria</taxon>
        <taxon>Bacillati</taxon>
        <taxon>Bacillota</taxon>
        <taxon>Bacilli</taxon>
        <taxon>Bacillales</taxon>
        <taxon>Bacillaceae</taxon>
        <taxon>Mesobacillus</taxon>
    </lineage>
</organism>
<dbReference type="EMBL" id="QWVT01000033">
    <property type="protein sequence ID" value="RID82666.1"/>
    <property type="molecule type" value="Genomic_DNA"/>
</dbReference>
<comment type="caution">
    <text evidence="1">The sequence shown here is derived from an EMBL/GenBank/DDBJ whole genome shotgun (WGS) entry which is preliminary data.</text>
</comment>
<sequence length="102" mass="11255">MASQNIKLNLDELESALSALKASISDFKSYTTNFRSGTRSQLKSFNSDFVDAVDDLLDNMNDDSNTKLLKHLDAIHDAGAMLVKQMKETDEKIGTKIRGGSK</sequence>
<accession>A0A398B4H5</accession>
<protein>
    <recommendedName>
        <fullName evidence="3">WXG100 family type VII secretion target</fullName>
    </recommendedName>
</protein>
<reference evidence="1 2" key="1">
    <citation type="submission" date="2018-08" db="EMBL/GenBank/DDBJ databases">
        <title>Bacillus jemisoniae sp. nov., Bacillus chryseoplanitiae sp. nov., Bacillus resnikiae sp. nov., and Bacillus frankliniae sp. nov., isolated from Viking spacecraft and associated surfaces.</title>
        <authorList>
            <person name="Seuylemezian A."/>
            <person name="Vaishampayan P."/>
        </authorList>
    </citation>
    <scope>NUCLEOTIDE SEQUENCE [LARGE SCALE GENOMIC DNA]</scope>
    <source>
        <strain evidence="1 2">JJ-247</strain>
    </source>
</reference>
<name>A0A398B4H5_9BACI</name>
<dbReference type="Proteomes" id="UP000265816">
    <property type="component" value="Unassembled WGS sequence"/>
</dbReference>
<proteinExistence type="predicted"/>
<evidence type="ECO:0008006" key="3">
    <source>
        <dbReference type="Google" id="ProtNLM"/>
    </source>
</evidence>